<feature type="region of interest" description="Disordered" evidence="1">
    <location>
        <begin position="565"/>
        <end position="684"/>
    </location>
</feature>
<keyword evidence="3" id="KW-1185">Reference proteome</keyword>
<reference evidence="2 3" key="1">
    <citation type="submission" date="2019-01" db="EMBL/GenBank/DDBJ databases">
        <title>Draft genome sequence of Psathyrella aberdarensis IHI B618.</title>
        <authorList>
            <person name="Buettner E."/>
            <person name="Kellner H."/>
        </authorList>
    </citation>
    <scope>NUCLEOTIDE SEQUENCE [LARGE SCALE GENOMIC DNA]</scope>
    <source>
        <strain evidence="2 3">IHI B618</strain>
    </source>
</reference>
<feature type="region of interest" description="Disordered" evidence="1">
    <location>
        <begin position="1789"/>
        <end position="1844"/>
    </location>
</feature>
<feature type="compositionally biased region" description="Low complexity" evidence="1">
    <location>
        <begin position="2081"/>
        <end position="2095"/>
    </location>
</feature>
<feature type="region of interest" description="Disordered" evidence="1">
    <location>
        <begin position="185"/>
        <end position="291"/>
    </location>
</feature>
<dbReference type="STRING" id="2316362.A0A4Q2DVR4"/>
<feature type="region of interest" description="Disordered" evidence="1">
    <location>
        <begin position="2285"/>
        <end position="2374"/>
    </location>
</feature>
<evidence type="ECO:0000313" key="3">
    <source>
        <dbReference type="Proteomes" id="UP000290288"/>
    </source>
</evidence>
<feature type="region of interest" description="Disordered" evidence="1">
    <location>
        <begin position="714"/>
        <end position="774"/>
    </location>
</feature>
<feature type="compositionally biased region" description="Low complexity" evidence="1">
    <location>
        <begin position="811"/>
        <end position="829"/>
    </location>
</feature>
<feature type="compositionally biased region" description="Low complexity" evidence="1">
    <location>
        <begin position="2011"/>
        <end position="2021"/>
    </location>
</feature>
<feature type="compositionally biased region" description="Polar residues" evidence="1">
    <location>
        <begin position="600"/>
        <end position="610"/>
    </location>
</feature>
<feature type="compositionally biased region" description="Low complexity" evidence="1">
    <location>
        <begin position="1987"/>
        <end position="2001"/>
    </location>
</feature>
<feature type="compositionally biased region" description="Low complexity" evidence="1">
    <location>
        <begin position="530"/>
        <end position="543"/>
    </location>
</feature>
<sequence length="2709" mass="294513">MPLKSTIRVQTPPSHLASADPRVPPIPSIRLISATPSAHGLSSTEGSTSIRIFDDSMATSATPWESQPPPPPPPVPKLKHSTSRLLPKNSSNGIRNENNPASTTTKRLIPKKSKLGLLSKENARSRDLSDVVRRVTAGNGSQASLVGSSKLKGGFEIYVDPSVDSELGDILVVKKQKSRAALEDMGWGPSAANGNAPASKGVLGEVTNTTTKNPNGKKEKEKDGGLLKVKVDEERKWWSIGRGRKDSKEEKKNKEKENAASRASSPAPPPRSKTPEPFKMSNAQSEQPRARFNSLDAGILLGLSKKKSNDVLSAAPTVRLTEAPAAPPSTVRIADAEATRIKHLSNPQLHPQTQPKKMERIPTPPQVTYSRSASATLGGLLAPPTTSSNGGLAPPSSNGANQGSIALRAMRSVKSLARIGSWAQFSKDAPGDEKDSGSGTIRSVKEKSKDKKDKEEKRKSKKSKNDGTIKRKEKENREREGTVRMSTSSFEAGALSSSPPPAPKGATLSNKHSILGLGLPSSMRLPTMRSGSTASSIMAPSSSNLPIPAPQNHFGTVGSSFSAFSTASSNTAVSQTAAAPVATVSRLSVDSGPRLDRRASIQSSTGSSLRPVSITSTISGGSTASKGSSTRMSSGSSVRWDEEGLERAKAERDITRRNSKDGKRTSKDSKRSSGEGRRRTAITDIFPEIVGAGIGAKPASPEPEVRRYPIVTIEEATADGHGEDLDEPIDESEGEEDKSEEMAASATPVKKPRARPLSEQLLGRSRPAPMHEDDDGVLDILSAATNDLAQLIDNLGLEATPTTPDITPLKPCSSPFSSEPSTSVSRSMSLEYNGSPLKKRTLNTGSPAARGVTVRSSVTSISSLRPYAQSRTHTNAGHPTIRGKPSNSDLFSGRAIPSWPIPEKASLASLRAGLKHVSSSEAPALEELAKKEQKEKEKLSTFVRGHRRTLSPAAPEPEPAPIFQPLQPPKPRQIGTLKAKVSPSRAKDAFDDSEDEDRVKGINVANKRASENTFGSFGGSKTSVHSKGSKESKRSSTSSRKQRLSTDEERQVPLSREARRLLGMSGTMGGSDVSAYQVDLDESDPDSDVPEELRFILRKEDGDTISYQGVNADEDDEASDGDDSSFTGRHRFDAEEDITMDMDLPRSVSVSPLPPLGFSTSSQVEIQTAQRLPVFRAQLVTDVSAQDADIEDDGMTSSDENNTKQSFDFTGELAKLNESGASDRRSFVEQLENAFKTPAKVDLRADFGIALDVPPVPALPPPKSFNSSISTVRGTESFESSLGVGRDIVEAESQIVEMEDQTFFKSSQSGQTSDMQNISSQFNDESVSRIMEMRQPSLEIPTLGSSTSSNNLKLKSSTSSAFSKKSGTSDGELNRSFRFGGFSSASPSPAKIPESPEMDTLDVLTTADLMKPEPAPVKPLTLADVIPPPSHVREISFSSSMLDDYEDSALNSVLANTMEVSQQQEQQMEQQRNSVVSQDSRMSRALSTFIPLTRPSSGVSFAGLDSFDEVRRGFEFHDHRPNFYPGPAQNAGARNCSHRRAQDSVFSIASVSSYGRVIRDGAQDPFDYEMAPPMPPLPPMPPMPSLRERSFEEEDMSDSMSFDMSTHVDDTFSFIHHRPVLRRRVDSDASSFYFNPAPPAPRGHRRRESNMSVSSISGAPPVSMYNRSYGHHRRSSSTTSASSVALSYAMHGGMGGRAILARHRRDTSIDSICSEFSSRNLARPGLGDKMFDNEYAAPLAAIAGSPSGSISGRDLLSADYGNNRTSSSSFDYYDSIIDADDAYRFHPQRDSIAEEDYDEDERRSSMSDSLFDETGEKPSSVSSGSVFGDDDSNPDHGGLLPPHQFRPLSVISLGSAHSSMKEDDTMISMLGGGHVRRQSVGSMIEGSPCLRMDKKRNHRRTARMIFQGIQQARAEIQPIELPSKNKTLELKPSIASTSSYQFGGERMIQARHGLLERQSLEESALIAEGEDMSFSFHIPVFTRPQPTSRSRSSTCTSASESSGRDTPPLSPSDGSSISGGSFSSIDMVDMSVMLSNTTHPVSTLASARARARDHGHGHRRRYSKAHVSRSSVYETIEEEMSSAPSSPAQSLPGSATKKLNAGVDDSTACQSVVYVVGSDTESIQDPEESIWDDENGIVALRKYYTLKDEAKETVQESQRTWRDTPWSIYTLQSFDPPRHPDGMRALLEDSRLTYQPLPAELRRMRSRKDSRRSPYPQARIIASAASPARPPKSKSSTQSQASAATPVLKDKTLNANLSLNVLPALEMKPASPFVLNITDCTKMPVPASKSSTGPVRPRVPSAARRSALGWSKRSNGAKTSTDKKENAVGEGSMMTLVDRNIQIPPQPGPISPRPERPESARVSQPAAARSSDWPPSYIEHGRNAAFKVHRGQLERQSEVFRDLFSIPQPQDQDLIDGCSWVELHDRPADVFHFLSALYDGLYFKSPRANDFAMVSAVLRLSTKYVVESLRSRCIARLELDWPTTLASWDNREREALDKNGRYLPREVCCHPILLMELAIELNIPHLLPSAFYDLSRYGPSKIMAGTTYNAFALDVAASKTPIDASRERPAVLNKDMLIRTFRGREASQRYVSDFVARELENRPPSSECASRHEQDNPSRTCLESFYFIMLNILRSVGGIACGRDADPLFTLVQATEMLTRTDFSDGQRQTGLKICHACKLDFATSVVRAREEVWSSLPTWFDLNGDLLP</sequence>
<dbReference type="InterPro" id="IPR011333">
    <property type="entry name" value="SKP1/BTB/POZ_sf"/>
</dbReference>
<feature type="region of interest" description="Disordered" evidence="1">
    <location>
        <begin position="864"/>
        <end position="896"/>
    </location>
</feature>
<feature type="region of interest" description="Disordered" evidence="1">
    <location>
        <begin position="1338"/>
        <end position="1370"/>
    </location>
</feature>
<comment type="caution">
    <text evidence="2">The sequence shown here is derived from an EMBL/GenBank/DDBJ whole genome shotgun (WGS) entry which is preliminary data.</text>
</comment>
<feature type="compositionally biased region" description="Pro residues" evidence="1">
    <location>
        <begin position="954"/>
        <end position="971"/>
    </location>
</feature>
<feature type="region of interest" description="Disordered" evidence="1">
    <location>
        <begin position="802"/>
        <end position="829"/>
    </location>
</feature>
<feature type="compositionally biased region" description="Pro residues" evidence="1">
    <location>
        <begin position="66"/>
        <end position="76"/>
    </location>
</feature>
<feature type="compositionally biased region" description="Basic residues" evidence="1">
    <location>
        <begin position="2049"/>
        <end position="2067"/>
    </location>
</feature>
<feature type="region of interest" description="Disordered" evidence="1">
    <location>
        <begin position="1636"/>
        <end position="1680"/>
    </location>
</feature>
<feature type="compositionally biased region" description="Polar residues" evidence="1">
    <location>
        <begin position="366"/>
        <end position="375"/>
    </location>
</feature>
<feature type="compositionally biased region" description="Low complexity" evidence="1">
    <location>
        <begin position="613"/>
        <end position="637"/>
    </location>
</feature>
<feature type="region of interest" description="Disordered" evidence="1">
    <location>
        <begin position="1"/>
        <end position="112"/>
    </location>
</feature>
<evidence type="ECO:0000313" key="2">
    <source>
        <dbReference type="EMBL" id="RXW23025.1"/>
    </source>
</evidence>
<feature type="compositionally biased region" description="Acidic residues" evidence="1">
    <location>
        <begin position="1112"/>
        <end position="1123"/>
    </location>
</feature>
<feature type="region of interest" description="Disordered" evidence="1">
    <location>
        <begin position="2221"/>
        <end position="2247"/>
    </location>
</feature>
<feature type="region of interest" description="Disordered" evidence="1">
    <location>
        <begin position="421"/>
        <end position="544"/>
    </location>
</feature>
<feature type="compositionally biased region" description="Low complexity" evidence="1">
    <location>
        <begin position="565"/>
        <end position="574"/>
    </location>
</feature>
<dbReference type="EMBL" id="SDEE01000054">
    <property type="protein sequence ID" value="RXW23025.1"/>
    <property type="molecule type" value="Genomic_DNA"/>
</dbReference>
<feature type="compositionally biased region" description="Acidic residues" evidence="1">
    <location>
        <begin position="1079"/>
        <end position="1088"/>
    </location>
</feature>
<feature type="compositionally biased region" description="Acidic residues" evidence="1">
    <location>
        <begin position="724"/>
        <end position="739"/>
    </location>
</feature>
<feature type="region of interest" description="Disordered" evidence="1">
    <location>
        <begin position="931"/>
        <end position="1088"/>
    </location>
</feature>
<feature type="region of interest" description="Disordered" evidence="1">
    <location>
        <begin position="1105"/>
        <end position="1146"/>
    </location>
</feature>
<feature type="region of interest" description="Disordered" evidence="1">
    <location>
        <begin position="2047"/>
        <end position="2099"/>
    </location>
</feature>
<feature type="compositionally biased region" description="Low complexity" evidence="1">
    <location>
        <begin position="2221"/>
        <end position="2246"/>
    </location>
</feature>
<dbReference type="OrthoDB" id="2563277at2759"/>
<feature type="compositionally biased region" description="Basic and acidic residues" evidence="1">
    <location>
        <begin position="443"/>
        <end position="482"/>
    </location>
</feature>
<dbReference type="Gene3D" id="3.30.710.10">
    <property type="entry name" value="Potassium Channel Kv1.1, Chain A"/>
    <property type="match status" value="1"/>
</dbReference>
<dbReference type="Proteomes" id="UP000290288">
    <property type="component" value="Unassembled WGS sequence"/>
</dbReference>
<feature type="compositionally biased region" description="Low complexity" evidence="1">
    <location>
        <begin position="2294"/>
        <end position="2307"/>
    </location>
</feature>
<feature type="compositionally biased region" description="Low complexity" evidence="1">
    <location>
        <begin position="1345"/>
        <end position="1369"/>
    </location>
</feature>
<feature type="compositionally biased region" description="Basic and acidic residues" evidence="1">
    <location>
        <begin position="216"/>
        <end position="259"/>
    </location>
</feature>
<feature type="compositionally biased region" description="Polar residues" evidence="1">
    <location>
        <begin position="34"/>
        <end position="50"/>
    </location>
</feature>
<feature type="compositionally biased region" description="Polar residues" evidence="1">
    <location>
        <begin position="345"/>
        <end position="355"/>
    </location>
</feature>
<feature type="compositionally biased region" description="Polar residues" evidence="1">
    <location>
        <begin position="88"/>
        <end position="106"/>
    </location>
</feature>
<protein>
    <submittedName>
        <fullName evidence="2">Uncharacterized protein</fullName>
    </submittedName>
</protein>
<feature type="compositionally biased region" description="Basic and acidic residues" evidence="1">
    <location>
        <begin position="639"/>
        <end position="678"/>
    </location>
</feature>
<feature type="region of interest" description="Disordered" evidence="1">
    <location>
        <begin position="340"/>
        <end position="405"/>
    </location>
</feature>
<name>A0A4Q2DVR4_9AGAR</name>
<feature type="region of interest" description="Disordered" evidence="1">
    <location>
        <begin position="835"/>
        <end position="854"/>
    </location>
</feature>
<feature type="region of interest" description="Disordered" evidence="1">
    <location>
        <begin position="1982"/>
        <end position="2021"/>
    </location>
</feature>
<organism evidence="2 3">
    <name type="scientific">Candolleomyces aberdarensis</name>
    <dbReference type="NCBI Taxonomy" id="2316362"/>
    <lineage>
        <taxon>Eukaryota</taxon>
        <taxon>Fungi</taxon>
        <taxon>Dikarya</taxon>
        <taxon>Basidiomycota</taxon>
        <taxon>Agaricomycotina</taxon>
        <taxon>Agaricomycetes</taxon>
        <taxon>Agaricomycetidae</taxon>
        <taxon>Agaricales</taxon>
        <taxon>Agaricineae</taxon>
        <taxon>Psathyrellaceae</taxon>
        <taxon>Candolleomyces</taxon>
    </lineage>
</organism>
<feature type="compositionally biased region" description="Polar residues" evidence="1">
    <location>
        <begin position="1011"/>
        <end position="1025"/>
    </location>
</feature>
<accession>A0A4Q2DVR4</accession>
<evidence type="ECO:0000256" key="1">
    <source>
        <dbReference type="SAM" id="MobiDB-lite"/>
    </source>
</evidence>
<proteinExistence type="predicted"/>
<feature type="compositionally biased region" description="Polar residues" evidence="1">
    <location>
        <begin position="384"/>
        <end position="404"/>
    </location>
</feature>
<feature type="compositionally biased region" description="Basic and acidic residues" evidence="1">
    <location>
        <begin position="1044"/>
        <end position="1060"/>
    </location>
</feature>
<gene>
    <name evidence="2" type="ORF">EST38_g2836</name>
</gene>